<accession>A0A6U9HSI1</accession>
<dbReference type="Pfam" id="PF20668">
    <property type="entry name" value="DUF6815"/>
    <property type="match status" value="1"/>
</dbReference>
<sequence length="485" mass="51978">MRSSRTASRLFRRAVPGAHTSRGASSVVPDVGQDPCSKQMAAFAFALAVGGASLAQKVKHRQKMPLYCGERYNTLRPSPPDAKHILAVIEFNVPHAKNGGTDKGPDGHRIDSIPIANGVIKAGGACDIIKYCCNRHDDFAALLAGYDAFIVRINPGQLSQGTPPGTQDKFDALITEQSSKGKVVWPLPSVQTKMGAKSALVKIAGLPIGLVDTFAYYTKDQLVSGFKQTMAFQPRVLKQNRGSAGEGIWLCWLHDKTYCSKFGDASLDDTDMLKLMDMTDNHVEYHTVGEFLKFCVDGPDAPGAGKWKSVSQGKYLEGGAALGGQLVAQRLCPRITEGEVRVLMVGNVPQMVIVKKPIGGGSSAVGGNAAYTYYLPDDEKYAFLCDVVKASLPQLMSVLNLKGEPVPLFWTADLIPKDAEDGTPGKTEYVVGELNCSCVGVSKFQAVCGGDQTLADVPDEDYFDAVQLTDLIGVKAIEVLDALVV</sequence>
<dbReference type="AlphaFoldDB" id="A0A6U9HSI1"/>
<gene>
    <name evidence="2" type="ORF">BRAN1462_LOCUS40428</name>
</gene>
<name>A0A6U9HSI1_9DINO</name>
<evidence type="ECO:0000259" key="1">
    <source>
        <dbReference type="Pfam" id="PF20668"/>
    </source>
</evidence>
<feature type="domain" description="DUF6815" evidence="1">
    <location>
        <begin position="337"/>
        <end position="440"/>
    </location>
</feature>
<evidence type="ECO:0000313" key="2">
    <source>
        <dbReference type="EMBL" id="CAD9608556.1"/>
    </source>
</evidence>
<organism evidence="2">
    <name type="scientific">Zooxanthella nutricula</name>
    <dbReference type="NCBI Taxonomy" id="1333877"/>
    <lineage>
        <taxon>Eukaryota</taxon>
        <taxon>Sar</taxon>
        <taxon>Alveolata</taxon>
        <taxon>Dinophyceae</taxon>
        <taxon>Peridiniales</taxon>
        <taxon>Peridiniales incertae sedis</taxon>
        <taxon>Zooxanthella</taxon>
    </lineage>
</organism>
<proteinExistence type="predicted"/>
<dbReference type="InterPro" id="IPR049212">
    <property type="entry name" value="DUF6815"/>
</dbReference>
<protein>
    <recommendedName>
        <fullName evidence="1">DUF6815 domain-containing protein</fullName>
    </recommendedName>
</protein>
<reference evidence="2" key="1">
    <citation type="submission" date="2021-01" db="EMBL/GenBank/DDBJ databases">
        <authorList>
            <person name="Corre E."/>
            <person name="Pelletier E."/>
            <person name="Niang G."/>
            <person name="Scheremetjew M."/>
            <person name="Finn R."/>
            <person name="Kale V."/>
            <person name="Holt S."/>
            <person name="Cochrane G."/>
            <person name="Meng A."/>
            <person name="Brown T."/>
            <person name="Cohen L."/>
        </authorList>
    </citation>
    <scope>NUCLEOTIDE SEQUENCE</scope>
    <source>
        <strain evidence="2">RCC3387</strain>
    </source>
</reference>
<dbReference type="SUPFAM" id="SSF56059">
    <property type="entry name" value="Glutathione synthetase ATP-binding domain-like"/>
    <property type="match status" value="1"/>
</dbReference>
<dbReference type="EMBL" id="HBGW01063400">
    <property type="protein sequence ID" value="CAD9608556.1"/>
    <property type="molecule type" value="Transcribed_RNA"/>
</dbReference>